<dbReference type="SUPFAM" id="SSF52833">
    <property type="entry name" value="Thioredoxin-like"/>
    <property type="match status" value="1"/>
</dbReference>
<dbReference type="RefSeq" id="WP_210801538.1">
    <property type="nucleotide sequence ID" value="NZ_JAGQDE010000006.1"/>
</dbReference>
<dbReference type="EMBL" id="JAGQDE010000006">
    <property type="protein sequence ID" value="MBQ0959017.1"/>
    <property type="molecule type" value="Genomic_DNA"/>
</dbReference>
<proteinExistence type="predicted"/>
<name>A0A940YL55_9BURK</name>
<organism evidence="1 2">
    <name type="scientific">Ideonella aquatica</name>
    <dbReference type="NCBI Taxonomy" id="2824119"/>
    <lineage>
        <taxon>Bacteria</taxon>
        <taxon>Pseudomonadati</taxon>
        <taxon>Pseudomonadota</taxon>
        <taxon>Betaproteobacteria</taxon>
        <taxon>Burkholderiales</taxon>
        <taxon>Sphaerotilaceae</taxon>
        <taxon>Ideonella</taxon>
    </lineage>
</organism>
<evidence type="ECO:0000313" key="2">
    <source>
        <dbReference type="Proteomes" id="UP000678374"/>
    </source>
</evidence>
<comment type="caution">
    <text evidence="1">The sequence shown here is derived from an EMBL/GenBank/DDBJ whole genome shotgun (WGS) entry which is preliminary data.</text>
</comment>
<keyword evidence="2" id="KW-1185">Reference proteome</keyword>
<reference evidence="1" key="1">
    <citation type="submission" date="2021-04" db="EMBL/GenBank/DDBJ databases">
        <title>The genome sequence of Ideonella sp. 4Y11.</title>
        <authorList>
            <person name="Liu Y."/>
        </authorList>
    </citation>
    <scope>NUCLEOTIDE SEQUENCE</scope>
    <source>
        <strain evidence="1">4Y11</strain>
    </source>
</reference>
<evidence type="ECO:0008006" key="3">
    <source>
        <dbReference type="Google" id="ProtNLM"/>
    </source>
</evidence>
<dbReference type="Proteomes" id="UP000678374">
    <property type="component" value="Unassembled WGS sequence"/>
</dbReference>
<evidence type="ECO:0000313" key="1">
    <source>
        <dbReference type="EMBL" id="MBQ0959017.1"/>
    </source>
</evidence>
<gene>
    <name evidence="1" type="ORF">KAK06_08595</name>
</gene>
<dbReference type="InterPro" id="IPR036249">
    <property type="entry name" value="Thioredoxin-like_sf"/>
</dbReference>
<sequence length="159" mass="17286">MPVNRRHWTLALLLGGLTGAARAETIEQRFRGFLDRLRSQGRQLLESPLKGVTEVRQPVITQRTDKLPLGTGSFAIIVGPGCLSCRQAVEHLRSSKIRFEVLDMASSDTARQTHALLGASGVPVILLPTQMMVGFTVAKFNEAMALDSQKQMNDTAGSA</sequence>
<protein>
    <recommendedName>
        <fullName evidence="3">Glutaredoxin domain-containing protein</fullName>
    </recommendedName>
</protein>
<accession>A0A940YL55</accession>
<dbReference type="Gene3D" id="3.40.30.10">
    <property type="entry name" value="Glutaredoxin"/>
    <property type="match status" value="1"/>
</dbReference>
<dbReference type="AlphaFoldDB" id="A0A940YL55"/>